<feature type="repeat" description="WD" evidence="6">
    <location>
        <begin position="160"/>
        <end position="202"/>
    </location>
</feature>
<evidence type="ECO:0000256" key="4">
    <source>
        <dbReference type="ARBA" id="ARBA00023015"/>
    </source>
</evidence>
<dbReference type="InterPro" id="IPR001680">
    <property type="entry name" value="WD40_rpt"/>
</dbReference>
<reference evidence="8" key="1">
    <citation type="journal article" date="2013" name="Genetics">
        <title>The draft genome and transcriptome of Panagrellus redivivus are shaped by the harsh demands of a free-living lifestyle.</title>
        <authorList>
            <person name="Srinivasan J."/>
            <person name="Dillman A.R."/>
            <person name="Macchietto M.G."/>
            <person name="Heikkinen L."/>
            <person name="Lakso M."/>
            <person name="Fracchia K.M."/>
            <person name="Antoshechkin I."/>
            <person name="Mortazavi A."/>
            <person name="Wong G."/>
            <person name="Sternberg P.W."/>
        </authorList>
    </citation>
    <scope>NUCLEOTIDE SEQUENCE [LARGE SCALE GENOMIC DNA]</scope>
    <source>
        <strain evidence="8">MT8872</strain>
    </source>
</reference>
<feature type="region of interest" description="Disordered" evidence="7">
    <location>
        <begin position="426"/>
        <end position="448"/>
    </location>
</feature>
<proteinExistence type="inferred from homology"/>
<evidence type="ECO:0000313" key="8">
    <source>
        <dbReference type="Proteomes" id="UP000492821"/>
    </source>
</evidence>
<feature type="repeat" description="WD" evidence="6">
    <location>
        <begin position="206"/>
        <end position="247"/>
    </location>
</feature>
<evidence type="ECO:0000256" key="7">
    <source>
        <dbReference type="SAM" id="MobiDB-lite"/>
    </source>
</evidence>
<reference evidence="9" key="2">
    <citation type="submission" date="2020-10" db="UniProtKB">
        <authorList>
            <consortium name="WormBaseParasite"/>
        </authorList>
    </citation>
    <scope>IDENTIFICATION</scope>
</reference>
<dbReference type="WBParaSite" id="Pan_g4821.t1">
    <property type="protein sequence ID" value="Pan_g4821.t1"/>
    <property type="gene ID" value="Pan_g4821"/>
</dbReference>
<protein>
    <submittedName>
        <fullName evidence="9">WD_REPEATS_REGION domain-containing protein</fullName>
    </submittedName>
</protein>
<evidence type="ECO:0000256" key="1">
    <source>
        <dbReference type="ARBA" id="ARBA00008075"/>
    </source>
</evidence>
<dbReference type="PROSITE" id="PS50294">
    <property type="entry name" value="WD_REPEATS_REGION"/>
    <property type="match status" value="2"/>
</dbReference>
<dbReference type="SMART" id="SM00320">
    <property type="entry name" value="WD40"/>
    <property type="match status" value="4"/>
</dbReference>
<dbReference type="SUPFAM" id="SSF50978">
    <property type="entry name" value="WD40 repeat-like"/>
    <property type="match status" value="1"/>
</dbReference>
<dbReference type="InterPro" id="IPR015943">
    <property type="entry name" value="WD40/YVTN_repeat-like_dom_sf"/>
</dbReference>
<keyword evidence="2 6" id="KW-0853">WD repeat</keyword>
<evidence type="ECO:0000256" key="3">
    <source>
        <dbReference type="ARBA" id="ARBA00022737"/>
    </source>
</evidence>
<evidence type="ECO:0000256" key="2">
    <source>
        <dbReference type="ARBA" id="ARBA00022574"/>
    </source>
</evidence>
<dbReference type="InterPro" id="IPR036322">
    <property type="entry name" value="WD40_repeat_dom_sf"/>
</dbReference>
<dbReference type="PROSITE" id="PS50082">
    <property type="entry name" value="WD_REPEATS_2"/>
    <property type="match status" value="2"/>
</dbReference>
<evidence type="ECO:0000256" key="6">
    <source>
        <dbReference type="PROSITE-ProRule" id="PRU00221"/>
    </source>
</evidence>
<keyword evidence="8" id="KW-1185">Reference proteome</keyword>
<keyword evidence="4" id="KW-0805">Transcription regulation</keyword>
<sequence>MSDKASTSNSSSGSTSASSSTARGTSKNYEQAPVRKDFGPYTGPDAHLPPYVYTTHVTEKVPFNVVYDVKFNHNITDHDFFASAVGNRLNLYEAMKDGKLEMKNALICPDKDEEYYAITWCTISATGIKGVKNTPIVVFAGKSGVIRSINPFNNRRAKQYTGHGDSVNDLATDPTRPYVFASASKDLTIRLWHVRQTAAIAIFGGYLGSKDQVLSVDFHKTGGYIVSGSMDHTVRVWKISDNSAIQAAIEKAENTDDDGGPAPVPVEVHYSTACTKDLHTNYVDCVKFFGNHIISKSCEPSMVLFKFGEFDDPSPCGFGTQNKEETLSQTLATMALPESWLWYIKFAVTFGPPRHGWIATGNQTREVHLWDTHKQPFTIQSNFTLTDAELPTIIRVVDFNRTGNILLAAGSDGRITRYDYRDTLPAKPSRLSKAGKLPGKPRGRPMKK</sequence>
<dbReference type="InterPro" id="IPR020472">
    <property type="entry name" value="WD40_PAC1"/>
</dbReference>
<keyword evidence="5" id="KW-0804">Transcription</keyword>
<evidence type="ECO:0000313" key="9">
    <source>
        <dbReference type="WBParaSite" id="Pan_g4821.t1"/>
    </source>
</evidence>
<dbReference type="PRINTS" id="PR00320">
    <property type="entry name" value="GPROTEINBRPT"/>
</dbReference>
<evidence type="ECO:0000256" key="5">
    <source>
        <dbReference type="ARBA" id="ARBA00023163"/>
    </source>
</evidence>
<feature type="compositionally biased region" description="Basic residues" evidence="7">
    <location>
        <begin position="439"/>
        <end position="448"/>
    </location>
</feature>
<dbReference type="InterPro" id="IPR051243">
    <property type="entry name" value="PcG_WD-repeat"/>
</dbReference>
<organism evidence="8 9">
    <name type="scientific">Panagrellus redivivus</name>
    <name type="common">Microworm</name>
    <dbReference type="NCBI Taxonomy" id="6233"/>
    <lineage>
        <taxon>Eukaryota</taxon>
        <taxon>Metazoa</taxon>
        <taxon>Ecdysozoa</taxon>
        <taxon>Nematoda</taxon>
        <taxon>Chromadorea</taxon>
        <taxon>Rhabditida</taxon>
        <taxon>Tylenchina</taxon>
        <taxon>Panagrolaimomorpha</taxon>
        <taxon>Panagrolaimoidea</taxon>
        <taxon>Panagrolaimidae</taxon>
        <taxon>Panagrellus</taxon>
    </lineage>
</organism>
<dbReference type="PANTHER" id="PTHR10253">
    <property type="entry name" value="POLYCOMB PROTEIN"/>
    <property type="match status" value="1"/>
</dbReference>
<keyword evidence="3" id="KW-0677">Repeat</keyword>
<dbReference type="Pfam" id="PF00400">
    <property type="entry name" value="WD40"/>
    <property type="match status" value="2"/>
</dbReference>
<dbReference type="AlphaFoldDB" id="A0A7E4ZZI1"/>
<dbReference type="Proteomes" id="UP000492821">
    <property type="component" value="Unassembled WGS sequence"/>
</dbReference>
<feature type="region of interest" description="Disordered" evidence="7">
    <location>
        <begin position="1"/>
        <end position="40"/>
    </location>
</feature>
<feature type="compositionally biased region" description="Low complexity" evidence="7">
    <location>
        <begin position="1"/>
        <end position="26"/>
    </location>
</feature>
<dbReference type="Gene3D" id="2.130.10.10">
    <property type="entry name" value="YVTN repeat-like/Quinoprotein amine dehydrogenase"/>
    <property type="match status" value="1"/>
</dbReference>
<comment type="similarity">
    <text evidence="1">Belongs to the WD repeat ESC family.</text>
</comment>
<accession>A0A7E4ZZI1</accession>
<name>A0A7E4ZZI1_PANRE</name>